<dbReference type="Proteomes" id="UP000385544">
    <property type="component" value="Unassembled WGS sequence"/>
</dbReference>
<dbReference type="PROSITE" id="PS51372">
    <property type="entry name" value="PRD_2"/>
    <property type="match status" value="1"/>
</dbReference>
<feature type="domain" description="PTS EIIA type-2" evidence="2">
    <location>
        <begin position="205"/>
        <end position="343"/>
    </location>
</feature>
<proteinExistence type="predicted"/>
<dbReference type="Gene3D" id="1.10.1790.10">
    <property type="entry name" value="PRD domain"/>
    <property type="match status" value="1"/>
</dbReference>
<accession>A0A564TPE9</accession>
<evidence type="ECO:0000313" key="5">
    <source>
        <dbReference type="Proteomes" id="UP000385544"/>
    </source>
</evidence>
<protein>
    <submittedName>
        <fullName evidence="4">Putative licABCH operon regulator</fullName>
    </submittedName>
</protein>
<dbReference type="PANTHER" id="PTHR30185:SF12">
    <property type="entry name" value="TRANSCRIPTIONAL REGULATOR MANR"/>
    <property type="match status" value="1"/>
</dbReference>
<evidence type="ECO:0000256" key="1">
    <source>
        <dbReference type="ARBA" id="ARBA00022737"/>
    </source>
</evidence>
<evidence type="ECO:0000259" key="2">
    <source>
        <dbReference type="PROSITE" id="PS51094"/>
    </source>
</evidence>
<dbReference type="InterPro" id="IPR050661">
    <property type="entry name" value="BglG_antiterminators"/>
</dbReference>
<reference evidence="4 5" key="1">
    <citation type="submission" date="2019-07" db="EMBL/GenBank/DDBJ databases">
        <authorList>
            <person name="Hibberd C M."/>
            <person name="Gehrig L. J."/>
            <person name="Chang H.-W."/>
            <person name="Venkatesh S."/>
        </authorList>
    </citation>
    <scope>NUCLEOTIDE SEQUENCE [LARGE SCALE GENOMIC DNA]</scope>
    <source>
        <strain evidence="4">Streptococcus_constellatus_SS_Bg39</strain>
    </source>
</reference>
<sequence>MYIFLLKERYHIDLSSQIFLTSFSIHLNKLILRARLNRTIENPLSETLRVSSPLIFDMAVYIGLDLMDRFNIEISKDEIAFLAIHIGSELDRRSSNDKLLKAILLCPNYLSISDNIFNQLHKFFGNQLEFTQNFETVDELKKFTFEHTDDDIILFTTIPINFTSRMKIINISPINLELQLNEIQNIVSKHQEFLKRRNYETAIKQYFNPKLFNLLSSSYNKKQVINLMSAQLKNEGYVLDNFEENVWKRESAASTSFGNIAIPHSTVNDSIKTGIAISIIPNGITWNNNEVKLVLLISIRESDLGHFRGLYEALISLFSEQEILSKVQKCCSFDDFMNLIQNSISNDNLSEMPSSEI</sequence>
<gene>
    <name evidence="4" type="primary">licR_3</name>
    <name evidence="4" type="ORF">SCSS39_01816</name>
</gene>
<dbReference type="AlphaFoldDB" id="A0A564TPE9"/>
<dbReference type="GO" id="GO:0006355">
    <property type="term" value="P:regulation of DNA-templated transcription"/>
    <property type="evidence" value="ECO:0007669"/>
    <property type="project" value="InterPro"/>
</dbReference>
<dbReference type="SUPFAM" id="SSF55804">
    <property type="entry name" value="Phoshotransferase/anion transport protein"/>
    <property type="match status" value="1"/>
</dbReference>
<dbReference type="PANTHER" id="PTHR30185">
    <property type="entry name" value="CRYPTIC BETA-GLUCOSIDE BGL OPERON ANTITERMINATOR"/>
    <property type="match status" value="1"/>
</dbReference>
<dbReference type="InterPro" id="IPR002178">
    <property type="entry name" value="PTS_EIIA_type-2_dom"/>
</dbReference>
<dbReference type="InterPro" id="IPR036634">
    <property type="entry name" value="PRD_sf"/>
</dbReference>
<evidence type="ECO:0000259" key="3">
    <source>
        <dbReference type="PROSITE" id="PS51372"/>
    </source>
</evidence>
<feature type="domain" description="PRD" evidence="3">
    <location>
        <begin position="1"/>
        <end position="96"/>
    </location>
</feature>
<dbReference type="InterPro" id="IPR016152">
    <property type="entry name" value="PTrfase/Anion_transptr"/>
</dbReference>
<keyword evidence="1" id="KW-0677">Repeat</keyword>
<dbReference type="PROSITE" id="PS51094">
    <property type="entry name" value="PTS_EIIA_TYPE_2"/>
    <property type="match status" value="1"/>
</dbReference>
<dbReference type="RefSeq" id="WP_144210585.1">
    <property type="nucleotide sequence ID" value="NZ_CABHMZ010000027.1"/>
</dbReference>
<name>A0A564TPE9_STRCV</name>
<dbReference type="SUPFAM" id="SSF63520">
    <property type="entry name" value="PTS-regulatory domain, PRD"/>
    <property type="match status" value="1"/>
</dbReference>
<dbReference type="InterPro" id="IPR011608">
    <property type="entry name" value="PRD"/>
</dbReference>
<organism evidence="4 5">
    <name type="scientific">Streptococcus constellatus</name>
    <dbReference type="NCBI Taxonomy" id="76860"/>
    <lineage>
        <taxon>Bacteria</taxon>
        <taxon>Bacillati</taxon>
        <taxon>Bacillota</taxon>
        <taxon>Bacilli</taxon>
        <taxon>Lactobacillales</taxon>
        <taxon>Streptococcaceae</taxon>
        <taxon>Streptococcus</taxon>
        <taxon>Streptococcus anginosus group</taxon>
    </lineage>
</organism>
<dbReference type="Pfam" id="PF00874">
    <property type="entry name" value="PRD"/>
    <property type="match status" value="1"/>
</dbReference>
<dbReference type="EMBL" id="CABHMZ010000027">
    <property type="protein sequence ID" value="VUX09153.1"/>
    <property type="molecule type" value="Genomic_DNA"/>
</dbReference>
<dbReference type="OrthoDB" id="95158at2"/>
<dbReference type="Gene3D" id="3.40.930.10">
    <property type="entry name" value="Mannitol-specific EII, Chain A"/>
    <property type="match status" value="1"/>
</dbReference>
<dbReference type="CDD" id="cd00211">
    <property type="entry name" value="PTS_IIA_fru"/>
    <property type="match status" value="1"/>
</dbReference>
<dbReference type="Pfam" id="PF00359">
    <property type="entry name" value="PTS_EIIA_2"/>
    <property type="match status" value="1"/>
</dbReference>
<evidence type="ECO:0000313" key="4">
    <source>
        <dbReference type="EMBL" id="VUX09153.1"/>
    </source>
</evidence>